<name>A0A933GLX1_UNCTE</name>
<dbReference type="PANTHER" id="PTHR21240">
    <property type="entry name" value="2-AMINO-3-CARBOXYLMUCONATE-6-SEMIALDEHYDE DECARBOXYLASE"/>
    <property type="match status" value="1"/>
</dbReference>
<gene>
    <name evidence="3" type="ORF">HY730_08065</name>
</gene>
<proteinExistence type="predicted"/>
<dbReference type="InterPro" id="IPR032465">
    <property type="entry name" value="ACMSD"/>
</dbReference>
<dbReference type="InterPro" id="IPR006680">
    <property type="entry name" value="Amidohydro-rel"/>
</dbReference>
<dbReference type="GO" id="GO:0016787">
    <property type="term" value="F:hydrolase activity"/>
    <property type="evidence" value="ECO:0007669"/>
    <property type="project" value="InterPro"/>
</dbReference>
<sequence>MIIDFHAHIRMDTVLTPKYWKGWLSLASVASGASEERIRERIKDIPYLGAEDLIRDMDEAGIDKSVLLGVDFCLCKELDDYKGTWEECHEPIREAIQKHSDRLIGFVGIDPRRENAAALLENAVKDWGMKGLKIHPSAGFYPNDPVCYSLYAKASELGIPIVIHTGGEPYPFKVKWCHPVYIVRSTTLMDS</sequence>
<protein>
    <submittedName>
        <fullName evidence="3">Amidohydrolase family protein</fullName>
    </submittedName>
</protein>
<dbReference type="AlphaFoldDB" id="A0A933GLX1"/>
<dbReference type="Proteomes" id="UP000772181">
    <property type="component" value="Unassembled WGS sequence"/>
</dbReference>
<dbReference type="CDD" id="cd01292">
    <property type="entry name" value="metallo-dependent_hydrolases"/>
    <property type="match status" value="1"/>
</dbReference>
<organism evidence="3 4">
    <name type="scientific">Tectimicrobiota bacterium</name>
    <dbReference type="NCBI Taxonomy" id="2528274"/>
    <lineage>
        <taxon>Bacteria</taxon>
        <taxon>Pseudomonadati</taxon>
        <taxon>Nitrospinota/Tectimicrobiota group</taxon>
        <taxon>Candidatus Tectimicrobiota</taxon>
    </lineage>
</organism>
<reference evidence="3" key="1">
    <citation type="submission" date="2020-07" db="EMBL/GenBank/DDBJ databases">
        <title>Huge and variable diversity of episymbiotic CPR bacteria and DPANN archaea in groundwater ecosystems.</title>
        <authorList>
            <person name="He C.Y."/>
            <person name="Keren R."/>
            <person name="Whittaker M."/>
            <person name="Farag I.F."/>
            <person name="Doudna J."/>
            <person name="Cate J.H.D."/>
            <person name="Banfield J.F."/>
        </authorList>
    </citation>
    <scope>NUCLEOTIDE SEQUENCE</scope>
    <source>
        <strain evidence="3">NC_groundwater_1482_Ag_S-0.65um_47_24</strain>
    </source>
</reference>
<evidence type="ECO:0000313" key="4">
    <source>
        <dbReference type="Proteomes" id="UP000772181"/>
    </source>
</evidence>
<evidence type="ECO:0000256" key="1">
    <source>
        <dbReference type="ARBA" id="ARBA00023239"/>
    </source>
</evidence>
<dbReference type="Gene3D" id="3.20.20.140">
    <property type="entry name" value="Metal-dependent hydrolases"/>
    <property type="match status" value="1"/>
</dbReference>
<comment type="caution">
    <text evidence="3">The sequence shown here is derived from an EMBL/GenBank/DDBJ whole genome shotgun (WGS) entry which is preliminary data.</text>
</comment>
<dbReference type="EMBL" id="JACQWF010000356">
    <property type="protein sequence ID" value="MBI4596313.1"/>
    <property type="molecule type" value="Genomic_DNA"/>
</dbReference>
<dbReference type="PANTHER" id="PTHR21240:SF19">
    <property type="entry name" value="CATALYTIC_ HYDROLASE"/>
    <property type="match status" value="1"/>
</dbReference>
<keyword evidence="1" id="KW-0456">Lyase</keyword>
<dbReference type="SUPFAM" id="SSF51556">
    <property type="entry name" value="Metallo-dependent hydrolases"/>
    <property type="match status" value="1"/>
</dbReference>
<dbReference type="Pfam" id="PF04909">
    <property type="entry name" value="Amidohydro_2"/>
    <property type="match status" value="1"/>
</dbReference>
<accession>A0A933GLX1</accession>
<dbReference type="GO" id="GO:0016831">
    <property type="term" value="F:carboxy-lyase activity"/>
    <property type="evidence" value="ECO:0007669"/>
    <property type="project" value="InterPro"/>
</dbReference>
<evidence type="ECO:0000259" key="2">
    <source>
        <dbReference type="Pfam" id="PF04909"/>
    </source>
</evidence>
<evidence type="ECO:0000313" key="3">
    <source>
        <dbReference type="EMBL" id="MBI4596313.1"/>
    </source>
</evidence>
<feature type="domain" description="Amidohydrolase-related" evidence="2">
    <location>
        <begin position="3"/>
        <end position="174"/>
    </location>
</feature>
<dbReference type="InterPro" id="IPR032466">
    <property type="entry name" value="Metal_Hydrolase"/>
</dbReference>